<dbReference type="AlphaFoldDB" id="A0AAN8YWZ0"/>
<comment type="caution">
    <text evidence="2">The sequence shown here is derived from an EMBL/GenBank/DDBJ whole genome shotgun (WGS) entry which is preliminary data.</text>
</comment>
<feature type="compositionally biased region" description="Polar residues" evidence="1">
    <location>
        <begin position="140"/>
        <end position="161"/>
    </location>
</feature>
<reference evidence="2 3" key="1">
    <citation type="submission" date="2023-12" db="EMBL/GenBank/DDBJ databases">
        <title>A high-quality genome assembly for Dillenia turbinata (Dilleniales).</title>
        <authorList>
            <person name="Chanderbali A."/>
        </authorList>
    </citation>
    <scope>NUCLEOTIDE SEQUENCE [LARGE SCALE GENOMIC DNA]</scope>
    <source>
        <strain evidence="2">LSX21</strain>
        <tissue evidence="2">Leaf</tissue>
    </source>
</reference>
<name>A0AAN8YWZ0_9MAGN</name>
<feature type="region of interest" description="Disordered" evidence="1">
    <location>
        <begin position="137"/>
        <end position="161"/>
    </location>
</feature>
<organism evidence="2 3">
    <name type="scientific">Dillenia turbinata</name>
    <dbReference type="NCBI Taxonomy" id="194707"/>
    <lineage>
        <taxon>Eukaryota</taxon>
        <taxon>Viridiplantae</taxon>
        <taxon>Streptophyta</taxon>
        <taxon>Embryophyta</taxon>
        <taxon>Tracheophyta</taxon>
        <taxon>Spermatophyta</taxon>
        <taxon>Magnoliopsida</taxon>
        <taxon>eudicotyledons</taxon>
        <taxon>Gunneridae</taxon>
        <taxon>Pentapetalae</taxon>
        <taxon>Dilleniales</taxon>
        <taxon>Dilleniaceae</taxon>
        <taxon>Dillenia</taxon>
    </lineage>
</organism>
<evidence type="ECO:0000313" key="2">
    <source>
        <dbReference type="EMBL" id="KAK6912693.1"/>
    </source>
</evidence>
<keyword evidence="3" id="KW-1185">Reference proteome</keyword>
<gene>
    <name evidence="2" type="ORF">RJ641_022294</name>
</gene>
<protein>
    <submittedName>
        <fullName evidence="2">Uncharacterized protein</fullName>
    </submittedName>
</protein>
<evidence type="ECO:0000256" key="1">
    <source>
        <dbReference type="SAM" id="MobiDB-lite"/>
    </source>
</evidence>
<dbReference type="EMBL" id="JBAMMX010000027">
    <property type="protein sequence ID" value="KAK6912693.1"/>
    <property type="molecule type" value="Genomic_DNA"/>
</dbReference>
<sequence>MPEGSPSAKELRMVTWYLRQTIFVHTGLPTLMMDLPFSRIGLKETCLWEIDEHKDKQAALLIQADSIECDVSANVTSKLSGADCANTRDPVLMQSDLLIQNRQVNSINAKDVSVGNDLLHASLRKCSKTPNSAVKCHTPGSLTMQPFSHDTPRSTGGSSTFSPGESFWNEAIQVVDGLFSQTDNCVSRPVDELDMANFQFEEGASFDKRDGNCNGKSKVMTQEDKSSIQLMEVTASAGTVERSARVSGKEVSPLPVKHFDFSFEDKNLDRISSSGCPSSDKNGVTTAAGQSSVKKKTLVFMLKLINMMIHMKFKTKPLSMWSAWGRCLY</sequence>
<evidence type="ECO:0000313" key="3">
    <source>
        <dbReference type="Proteomes" id="UP001370490"/>
    </source>
</evidence>
<accession>A0AAN8YWZ0</accession>
<dbReference type="Proteomes" id="UP001370490">
    <property type="component" value="Unassembled WGS sequence"/>
</dbReference>
<proteinExistence type="predicted"/>